<feature type="region of interest" description="Disordered" evidence="1">
    <location>
        <begin position="82"/>
        <end position="102"/>
    </location>
</feature>
<dbReference type="RefSeq" id="WP_017511373.1">
    <property type="nucleotide sequence ID" value="NZ_CP037901.1"/>
</dbReference>
<dbReference type="InterPro" id="IPR025421">
    <property type="entry name" value="DUF4148"/>
</dbReference>
<dbReference type="OrthoDB" id="9952799at2"/>
<evidence type="ECO:0000256" key="2">
    <source>
        <dbReference type="SAM" id="SignalP"/>
    </source>
</evidence>
<dbReference type="Proteomes" id="UP000253772">
    <property type="component" value="Chromosome c2"/>
</dbReference>
<evidence type="ECO:0000313" key="4">
    <source>
        <dbReference type="Proteomes" id="UP000253772"/>
    </source>
</evidence>
<feature type="signal peptide" evidence="2">
    <location>
        <begin position="1"/>
        <end position="28"/>
    </location>
</feature>
<reference evidence="3 4" key="1">
    <citation type="submission" date="2019-03" db="EMBL/GenBank/DDBJ databases">
        <title>Comparative insights into the high quality Complete genome sequence of highly metal resistant Cupriavidus metallidurans strain BS1 isolated from a gold-copper mine.</title>
        <authorList>
            <person name="Mazhar H.S."/>
            <person name="Rensing C."/>
        </authorList>
    </citation>
    <scope>NUCLEOTIDE SEQUENCE [LARGE SCALE GENOMIC DNA]</scope>
    <source>
        <strain evidence="3 4">BS1</strain>
    </source>
</reference>
<sequence length="102" mass="10925">MESRSFATMCRACAIVLPMIAVCGYARAQTTTGTATPPVTRASILRELLALKSVGFDINDENYPNSLQQSLRKLEAMEARHEAEAGAAVQGSEKPAMPSVPQ</sequence>
<organism evidence="3 4">
    <name type="scientific">Cupriavidus metallidurans</name>
    <dbReference type="NCBI Taxonomy" id="119219"/>
    <lineage>
        <taxon>Bacteria</taxon>
        <taxon>Pseudomonadati</taxon>
        <taxon>Pseudomonadota</taxon>
        <taxon>Betaproteobacteria</taxon>
        <taxon>Burkholderiales</taxon>
        <taxon>Burkholderiaceae</taxon>
        <taxon>Cupriavidus</taxon>
    </lineage>
</organism>
<gene>
    <name evidence="3" type="ORF">DDF84_030490</name>
</gene>
<evidence type="ECO:0000256" key="1">
    <source>
        <dbReference type="SAM" id="MobiDB-lite"/>
    </source>
</evidence>
<accession>A0A482IZJ8</accession>
<name>A0A482IZJ8_9BURK</name>
<feature type="chain" id="PRO_5019735072" evidence="2">
    <location>
        <begin position="29"/>
        <end position="102"/>
    </location>
</feature>
<dbReference type="EMBL" id="CP037901">
    <property type="protein sequence ID" value="QBP13871.1"/>
    <property type="molecule type" value="Genomic_DNA"/>
</dbReference>
<dbReference type="Pfam" id="PF13663">
    <property type="entry name" value="DUF4148"/>
    <property type="match status" value="1"/>
</dbReference>
<keyword evidence="2" id="KW-0732">Signal</keyword>
<evidence type="ECO:0000313" key="3">
    <source>
        <dbReference type="EMBL" id="QBP13871.1"/>
    </source>
</evidence>
<protein>
    <submittedName>
        <fullName evidence="3">DUF4148 domain-containing protein</fullName>
    </submittedName>
</protein>
<dbReference type="AlphaFoldDB" id="A0A482IZJ8"/>
<proteinExistence type="predicted"/>